<proteinExistence type="predicted"/>
<evidence type="ECO:0000313" key="1">
    <source>
        <dbReference type="EMBL" id="GFT85271.1"/>
    </source>
</evidence>
<dbReference type="Proteomes" id="UP000887013">
    <property type="component" value="Unassembled WGS sequence"/>
</dbReference>
<dbReference type="EMBL" id="BMAW01023919">
    <property type="protein sequence ID" value="GFT85271.1"/>
    <property type="molecule type" value="Genomic_DNA"/>
</dbReference>
<sequence>MDLFHQEATEVIILRHHISDALYADPAQSETGSSDQIYSKEGRNSLIDLVVIQENVTKRTTILSMYRRGEGSESGPGEEISLSSRAIATVVRALVPSYPSRSEAILFFFSFCRLRKYF</sequence>
<evidence type="ECO:0000313" key="2">
    <source>
        <dbReference type="Proteomes" id="UP000887013"/>
    </source>
</evidence>
<dbReference type="AlphaFoldDB" id="A0A8X6PVD5"/>
<keyword evidence="2" id="KW-1185">Reference proteome</keyword>
<protein>
    <submittedName>
        <fullName evidence="1">Uncharacterized protein</fullName>
    </submittedName>
</protein>
<reference evidence="1" key="1">
    <citation type="submission" date="2020-08" db="EMBL/GenBank/DDBJ databases">
        <title>Multicomponent nature underlies the extraordinary mechanical properties of spider dragline silk.</title>
        <authorList>
            <person name="Kono N."/>
            <person name="Nakamura H."/>
            <person name="Mori M."/>
            <person name="Yoshida Y."/>
            <person name="Ohtoshi R."/>
            <person name="Malay A.D."/>
            <person name="Moran D.A.P."/>
            <person name="Tomita M."/>
            <person name="Numata K."/>
            <person name="Arakawa K."/>
        </authorList>
    </citation>
    <scope>NUCLEOTIDE SEQUENCE</scope>
</reference>
<gene>
    <name evidence="1" type="ORF">NPIL_477111</name>
</gene>
<comment type="caution">
    <text evidence="1">The sequence shown here is derived from an EMBL/GenBank/DDBJ whole genome shotgun (WGS) entry which is preliminary data.</text>
</comment>
<organism evidence="1 2">
    <name type="scientific">Nephila pilipes</name>
    <name type="common">Giant wood spider</name>
    <name type="synonym">Nephila maculata</name>
    <dbReference type="NCBI Taxonomy" id="299642"/>
    <lineage>
        <taxon>Eukaryota</taxon>
        <taxon>Metazoa</taxon>
        <taxon>Ecdysozoa</taxon>
        <taxon>Arthropoda</taxon>
        <taxon>Chelicerata</taxon>
        <taxon>Arachnida</taxon>
        <taxon>Araneae</taxon>
        <taxon>Araneomorphae</taxon>
        <taxon>Entelegynae</taxon>
        <taxon>Araneoidea</taxon>
        <taxon>Nephilidae</taxon>
        <taxon>Nephila</taxon>
    </lineage>
</organism>
<accession>A0A8X6PVD5</accession>
<name>A0A8X6PVD5_NEPPI</name>